<dbReference type="AlphaFoldDB" id="A0A453F486"/>
<name>A0A453F486_AEGTS</name>
<reference evidence="1" key="4">
    <citation type="submission" date="2019-03" db="UniProtKB">
        <authorList>
            <consortium name="EnsemblPlants"/>
        </authorList>
    </citation>
    <scope>IDENTIFICATION</scope>
</reference>
<proteinExistence type="predicted"/>
<reference evidence="2" key="1">
    <citation type="journal article" date="2014" name="Science">
        <title>Ancient hybridizations among the ancestral genomes of bread wheat.</title>
        <authorList>
            <consortium name="International Wheat Genome Sequencing Consortium,"/>
            <person name="Marcussen T."/>
            <person name="Sandve S.R."/>
            <person name="Heier L."/>
            <person name="Spannagl M."/>
            <person name="Pfeifer M."/>
            <person name="Jakobsen K.S."/>
            <person name="Wulff B.B."/>
            <person name="Steuernagel B."/>
            <person name="Mayer K.F."/>
            <person name="Olsen O.A."/>
        </authorList>
    </citation>
    <scope>NUCLEOTIDE SEQUENCE [LARGE SCALE GENOMIC DNA]</scope>
    <source>
        <strain evidence="2">cv. AL8/78</strain>
    </source>
</reference>
<sequence length="41" mass="4888">GSHRRRERYMLLKALYCICACYTWHTACQPFCFRIISQSSS</sequence>
<evidence type="ECO:0000313" key="1">
    <source>
        <dbReference type="EnsemblPlants" id="AET3Gv20567000.5"/>
    </source>
</evidence>
<dbReference type="Gramene" id="AET3Gv20567000.5">
    <property type="protein sequence ID" value="AET3Gv20567000.5"/>
    <property type="gene ID" value="AET3Gv20567000"/>
</dbReference>
<reference evidence="1" key="5">
    <citation type="journal article" date="2021" name="G3 (Bethesda)">
        <title>Aegilops tauschii genome assembly Aet v5.0 features greater sequence contiguity and improved annotation.</title>
        <authorList>
            <person name="Wang L."/>
            <person name="Zhu T."/>
            <person name="Rodriguez J.C."/>
            <person name="Deal K.R."/>
            <person name="Dubcovsky J."/>
            <person name="McGuire P.E."/>
            <person name="Lux T."/>
            <person name="Spannagl M."/>
            <person name="Mayer K.F.X."/>
            <person name="Baldrich P."/>
            <person name="Meyers B.C."/>
            <person name="Huo N."/>
            <person name="Gu Y.Q."/>
            <person name="Zhou H."/>
            <person name="Devos K.M."/>
            <person name="Bennetzen J.L."/>
            <person name="Unver T."/>
            <person name="Budak H."/>
            <person name="Gulick P.J."/>
            <person name="Galiba G."/>
            <person name="Kalapos B."/>
            <person name="Nelson D.R."/>
            <person name="Li P."/>
            <person name="You F.M."/>
            <person name="Luo M.C."/>
            <person name="Dvorak J."/>
        </authorList>
    </citation>
    <scope>NUCLEOTIDE SEQUENCE [LARGE SCALE GENOMIC DNA]</scope>
    <source>
        <strain evidence="1">cv. AL8/78</strain>
    </source>
</reference>
<dbReference type="Proteomes" id="UP000015105">
    <property type="component" value="Chromosome 3D"/>
</dbReference>
<accession>A0A453F486</accession>
<reference evidence="2" key="2">
    <citation type="journal article" date="2017" name="Nat. Plants">
        <title>The Aegilops tauschii genome reveals multiple impacts of transposons.</title>
        <authorList>
            <person name="Zhao G."/>
            <person name="Zou C."/>
            <person name="Li K."/>
            <person name="Wang K."/>
            <person name="Li T."/>
            <person name="Gao L."/>
            <person name="Zhang X."/>
            <person name="Wang H."/>
            <person name="Yang Z."/>
            <person name="Liu X."/>
            <person name="Jiang W."/>
            <person name="Mao L."/>
            <person name="Kong X."/>
            <person name="Jiao Y."/>
            <person name="Jia J."/>
        </authorList>
    </citation>
    <scope>NUCLEOTIDE SEQUENCE [LARGE SCALE GENOMIC DNA]</scope>
    <source>
        <strain evidence="2">cv. AL8/78</strain>
    </source>
</reference>
<dbReference type="EnsemblPlants" id="AET3Gv20567000.5">
    <property type="protein sequence ID" value="AET3Gv20567000.5"/>
    <property type="gene ID" value="AET3Gv20567000"/>
</dbReference>
<keyword evidence="2" id="KW-1185">Reference proteome</keyword>
<evidence type="ECO:0000313" key="2">
    <source>
        <dbReference type="Proteomes" id="UP000015105"/>
    </source>
</evidence>
<protein>
    <submittedName>
        <fullName evidence="1">Uncharacterized protein</fullName>
    </submittedName>
</protein>
<organism evidence="1 2">
    <name type="scientific">Aegilops tauschii subsp. strangulata</name>
    <name type="common">Goatgrass</name>
    <dbReference type="NCBI Taxonomy" id="200361"/>
    <lineage>
        <taxon>Eukaryota</taxon>
        <taxon>Viridiplantae</taxon>
        <taxon>Streptophyta</taxon>
        <taxon>Embryophyta</taxon>
        <taxon>Tracheophyta</taxon>
        <taxon>Spermatophyta</taxon>
        <taxon>Magnoliopsida</taxon>
        <taxon>Liliopsida</taxon>
        <taxon>Poales</taxon>
        <taxon>Poaceae</taxon>
        <taxon>BOP clade</taxon>
        <taxon>Pooideae</taxon>
        <taxon>Triticodae</taxon>
        <taxon>Triticeae</taxon>
        <taxon>Triticinae</taxon>
        <taxon>Aegilops</taxon>
    </lineage>
</organism>
<reference evidence="1" key="3">
    <citation type="journal article" date="2017" name="Nature">
        <title>Genome sequence of the progenitor of the wheat D genome Aegilops tauschii.</title>
        <authorList>
            <person name="Luo M.C."/>
            <person name="Gu Y.Q."/>
            <person name="Puiu D."/>
            <person name="Wang H."/>
            <person name="Twardziok S.O."/>
            <person name="Deal K.R."/>
            <person name="Huo N."/>
            <person name="Zhu T."/>
            <person name="Wang L."/>
            <person name="Wang Y."/>
            <person name="McGuire P.E."/>
            <person name="Liu S."/>
            <person name="Long H."/>
            <person name="Ramasamy R.K."/>
            <person name="Rodriguez J.C."/>
            <person name="Van S.L."/>
            <person name="Yuan L."/>
            <person name="Wang Z."/>
            <person name="Xia Z."/>
            <person name="Xiao L."/>
            <person name="Anderson O.D."/>
            <person name="Ouyang S."/>
            <person name="Liang Y."/>
            <person name="Zimin A.V."/>
            <person name="Pertea G."/>
            <person name="Qi P."/>
            <person name="Bennetzen J.L."/>
            <person name="Dai X."/>
            <person name="Dawson M.W."/>
            <person name="Muller H.G."/>
            <person name="Kugler K."/>
            <person name="Rivarola-Duarte L."/>
            <person name="Spannagl M."/>
            <person name="Mayer K.F.X."/>
            <person name="Lu F.H."/>
            <person name="Bevan M.W."/>
            <person name="Leroy P."/>
            <person name="Li P."/>
            <person name="You F.M."/>
            <person name="Sun Q."/>
            <person name="Liu Z."/>
            <person name="Lyons E."/>
            <person name="Wicker T."/>
            <person name="Salzberg S.L."/>
            <person name="Devos K.M."/>
            <person name="Dvorak J."/>
        </authorList>
    </citation>
    <scope>NUCLEOTIDE SEQUENCE [LARGE SCALE GENOMIC DNA]</scope>
    <source>
        <strain evidence="1">cv. AL8/78</strain>
    </source>
</reference>